<dbReference type="AlphaFoldDB" id="A0AAW4HH04"/>
<accession>A0AAW4HH04</accession>
<evidence type="ECO:0000313" key="2">
    <source>
        <dbReference type="EMBL" id="MBN8124488.1"/>
    </source>
</evidence>
<comment type="caution">
    <text evidence="2">The sequence shown here is derived from an EMBL/GenBank/DDBJ whole genome shotgun (WGS) entry which is preliminary data.</text>
</comment>
<sequence length="131" mass="15122">MRSLLITIFITTLASSAHALSIEQWWDLCSEKTSHDPTCLLSVSSMESGIKYQAIASFSDHSGIDKNDKIGSALWLGFCWDASMKDNWAVKYQLFKGHITELYYKQELSNDIAFEYLHWFRDRYPPTKCLN</sequence>
<name>A0AAW4HH04_VIBVL</name>
<feature type="chain" id="PRO_5043655193" evidence="1">
    <location>
        <begin position="20"/>
        <end position="131"/>
    </location>
</feature>
<proteinExistence type="predicted"/>
<dbReference type="Proteomes" id="UP000664056">
    <property type="component" value="Unassembled WGS sequence"/>
</dbReference>
<dbReference type="RefSeq" id="WP_206623154.1">
    <property type="nucleotide sequence ID" value="NZ_JAFKOQ010000037.1"/>
</dbReference>
<reference evidence="2" key="1">
    <citation type="submission" date="2021-03" db="EMBL/GenBank/DDBJ databases">
        <title>Study of the foodborne Vibrio vulnificus isolates from China.</title>
        <authorList>
            <person name="Zheng Z."/>
            <person name="Ye L."/>
        </authorList>
    </citation>
    <scope>NUCLEOTIDE SEQUENCE</scope>
    <source>
        <strain evidence="2">Vv1582</strain>
    </source>
</reference>
<evidence type="ECO:0000313" key="3">
    <source>
        <dbReference type="Proteomes" id="UP000664056"/>
    </source>
</evidence>
<gene>
    <name evidence="2" type="ORF">J0J18_22475</name>
</gene>
<keyword evidence="1" id="KW-0732">Signal</keyword>
<feature type="signal peptide" evidence="1">
    <location>
        <begin position="1"/>
        <end position="19"/>
    </location>
</feature>
<protein>
    <submittedName>
        <fullName evidence="2">Uncharacterized protein</fullName>
    </submittedName>
</protein>
<organism evidence="2 3">
    <name type="scientific">Vibrio vulnificus</name>
    <dbReference type="NCBI Taxonomy" id="672"/>
    <lineage>
        <taxon>Bacteria</taxon>
        <taxon>Pseudomonadati</taxon>
        <taxon>Pseudomonadota</taxon>
        <taxon>Gammaproteobacteria</taxon>
        <taxon>Vibrionales</taxon>
        <taxon>Vibrionaceae</taxon>
        <taxon>Vibrio</taxon>
    </lineage>
</organism>
<evidence type="ECO:0000256" key="1">
    <source>
        <dbReference type="SAM" id="SignalP"/>
    </source>
</evidence>
<dbReference type="EMBL" id="JAFKOQ010000037">
    <property type="protein sequence ID" value="MBN8124488.1"/>
    <property type="molecule type" value="Genomic_DNA"/>
</dbReference>